<proteinExistence type="predicted"/>
<dbReference type="PANTHER" id="PTHR23412:SF17">
    <property type="entry name" value="OTOANCORIN"/>
    <property type="match status" value="1"/>
</dbReference>
<dbReference type="GO" id="GO:0009986">
    <property type="term" value="C:cell surface"/>
    <property type="evidence" value="ECO:0007669"/>
    <property type="project" value="TreeGrafter"/>
</dbReference>
<dbReference type="InterPro" id="IPR026664">
    <property type="entry name" value="Stereocilin-rel"/>
</dbReference>
<gene>
    <name evidence="4" type="ORF">MGAL_10B082418</name>
</gene>
<sequence>VNRLTHYYVKCNITTLQTRKMKQALLKTFVFGVLMCVICHAQENNSSTSNFPSEHYNNTSEGGNTTTHGGNDTPHAGNTTSHGGNNTPHGGNNTSDGQPPSQGPPGECPPNNPKCQANPSERCAGQDPRCNNLPSEYPSDYYESLKRSFPRRDFTCPEPCRKTCLKRAHCLTKDYRYKFAFPFINRLQSNFEQTGMLIYNNGVLKKLDDHLTCEDATKFIRYFLNIPNKEQDRLFGLTNATSNTPAIEDIKPFIPFLRLFKNTTLQNMMKTLSESSKIQMCSQLMYLDCRVQLSFLQENEMSFCQQNSKNFRPSLDLVRNFLIDRDGDFNTWSNVVWENNVINYMYVMQADTEFLKLFPEDLMFQMLKNTSDGCKEIKSKHLRQVVREKLSNILKKSQDPQEKSAAIRLLQSCGGNLKHLEKYATDAQILDSFDSTTAKVSPRDKAKMRRILKTEKADPSLMTKDEIVRYSSLIMNDKQMMNRLNTTALEEAICVLGDKINDINQARKLKSVLTRLNNYNDLTVYTKDKIICLKKLLGTLSPRQIASLPNGPLGEAIDDGALIDVTFSCQVARTVLKQYLTYVTKPNGDMSSADLLALPPSVKVCLRARDIAKIPAIQLTMEVINNFTSEFESRNLQAPDSMIRRLIGKVKGDSNIIAALAKTPLGKFIPSAVLRKSVDMGQEIADQLNSGEPLTFHVGCKKANYLYGELTRTIGPPTADNLNWTTGVYRALQESNILSGMPLRHLKNISDSQIFEVADAFLASKCITGNQKKIILQKFLSVQEVNATTVTSEDIQNMDPQILFNQKEEELAKYGVNHIDDICSVIARIDVSQVPMGKIFQKAHFCTTCMDAPSLSMDNVTDCGALICALPLTKFDRLDDDSLTQNGEALAVKCQWGQQKRKKIVNLALQRGLINSPNAMTDVDIMTLKTLIADFTPDDLDEIPVQAFALAESAVVQAFKDRDSVQEARRLKGFKSDFSDKERITQQEGTLHVFKKIIQIKLSGVSSRKKRDTSAYTLTCDDLKSLGSVGLPAVSEANLMAVNDSEFQDCLLTLGQVTHWLPDQKETLAQKMISIYGTPGNWTSETIGTAGSMIQGLSVSDMNTLNMDINSVSSLGQLEGWTDEQKRSAYTVFMTNVKNGLPASNLSSTELTALGNFICGMLSIEIDTISPVVYMDSAEAVGGLTHCSDTQLQAFAGLAKNVDAFGDDISQWDESTVSTVGILIGALSVSEISALSPGQIDSMDPNMISYFPVEAMKSFTSEQLQNFSPAQAEATTSEQRSQLSHDQFISLQTAAGTSFSDGPSGGCSLNSVVWMLTLTLAFGVTLETI</sequence>
<feature type="compositionally biased region" description="Pro residues" evidence="3">
    <location>
        <begin position="101"/>
        <end position="112"/>
    </location>
</feature>
<feature type="compositionally biased region" description="Polar residues" evidence="3">
    <location>
        <begin position="47"/>
        <end position="56"/>
    </location>
</feature>
<evidence type="ECO:0000256" key="1">
    <source>
        <dbReference type="ARBA" id="ARBA00022729"/>
    </source>
</evidence>
<accession>A0A8B6H576</accession>
<keyword evidence="2" id="KW-0325">Glycoprotein</keyword>
<dbReference type="PANTHER" id="PTHR23412">
    <property type="entry name" value="STEREOCILIN RELATED"/>
    <property type="match status" value="1"/>
</dbReference>
<evidence type="ECO:0008006" key="6">
    <source>
        <dbReference type="Google" id="ProtNLM"/>
    </source>
</evidence>
<evidence type="ECO:0000313" key="5">
    <source>
        <dbReference type="Proteomes" id="UP000596742"/>
    </source>
</evidence>
<organism evidence="4 5">
    <name type="scientific">Mytilus galloprovincialis</name>
    <name type="common">Mediterranean mussel</name>
    <dbReference type="NCBI Taxonomy" id="29158"/>
    <lineage>
        <taxon>Eukaryota</taxon>
        <taxon>Metazoa</taxon>
        <taxon>Spiralia</taxon>
        <taxon>Lophotrochozoa</taxon>
        <taxon>Mollusca</taxon>
        <taxon>Bivalvia</taxon>
        <taxon>Autobranchia</taxon>
        <taxon>Pteriomorphia</taxon>
        <taxon>Mytilida</taxon>
        <taxon>Mytiloidea</taxon>
        <taxon>Mytilidae</taxon>
        <taxon>Mytilinae</taxon>
        <taxon>Mytilus</taxon>
    </lineage>
</organism>
<name>A0A8B6H576_MYTGA</name>
<feature type="non-terminal residue" evidence="4">
    <location>
        <position position="1"/>
    </location>
</feature>
<evidence type="ECO:0000256" key="3">
    <source>
        <dbReference type="SAM" id="MobiDB-lite"/>
    </source>
</evidence>
<feature type="region of interest" description="Disordered" evidence="3">
    <location>
        <begin position="47"/>
        <end position="120"/>
    </location>
</feature>
<dbReference type="GO" id="GO:0007160">
    <property type="term" value="P:cell-matrix adhesion"/>
    <property type="evidence" value="ECO:0007669"/>
    <property type="project" value="TreeGrafter"/>
</dbReference>
<feature type="compositionally biased region" description="Low complexity" evidence="3">
    <location>
        <begin position="57"/>
        <end position="100"/>
    </location>
</feature>
<reference evidence="4" key="1">
    <citation type="submission" date="2018-11" db="EMBL/GenBank/DDBJ databases">
        <authorList>
            <person name="Alioto T."/>
            <person name="Alioto T."/>
        </authorList>
    </citation>
    <scope>NUCLEOTIDE SEQUENCE</scope>
</reference>
<comment type="caution">
    <text evidence="4">The sequence shown here is derived from an EMBL/GenBank/DDBJ whole genome shotgun (WGS) entry which is preliminary data.</text>
</comment>
<keyword evidence="5" id="KW-1185">Reference proteome</keyword>
<protein>
    <recommendedName>
        <fullName evidence="6">Otoancorin</fullName>
    </recommendedName>
</protein>
<evidence type="ECO:0000256" key="2">
    <source>
        <dbReference type="ARBA" id="ARBA00023180"/>
    </source>
</evidence>
<evidence type="ECO:0000313" key="4">
    <source>
        <dbReference type="EMBL" id="VDI73512.1"/>
    </source>
</evidence>
<dbReference type="OrthoDB" id="8195838at2759"/>
<keyword evidence="1" id="KW-0732">Signal</keyword>
<dbReference type="EMBL" id="UYJE01009441">
    <property type="protein sequence ID" value="VDI73512.1"/>
    <property type="molecule type" value="Genomic_DNA"/>
</dbReference>
<dbReference type="Proteomes" id="UP000596742">
    <property type="component" value="Unassembled WGS sequence"/>
</dbReference>